<protein>
    <recommendedName>
        <fullName evidence="3">Reverse transcriptase domain-containing protein</fullName>
    </recommendedName>
</protein>
<sequence>MQGKISLHADNHGRGLSAILQEEKVLEDFEITGLVHSGAPVSEITKHNKETASILAHLINEDITTGIFPHTMTPTKVITLLKKYEKAKPENFRPISLLPVFSKVLERIICNRLINFFHQNHILCNEQYGFQKNQSTTLAAFNIVNYILENFVIVQYCIS</sequence>
<dbReference type="PANTHER" id="PTHR19446">
    <property type="entry name" value="REVERSE TRANSCRIPTASES"/>
    <property type="match status" value="1"/>
</dbReference>
<dbReference type="SUPFAM" id="SSF56672">
    <property type="entry name" value="DNA/RNA polymerases"/>
    <property type="match status" value="1"/>
</dbReference>
<keyword evidence="2" id="KW-1185">Reference proteome</keyword>
<organism evidence="1 2">
    <name type="scientific">Dryococelus australis</name>
    <dbReference type="NCBI Taxonomy" id="614101"/>
    <lineage>
        <taxon>Eukaryota</taxon>
        <taxon>Metazoa</taxon>
        <taxon>Ecdysozoa</taxon>
        <taxon>Arthropoda</taxon>
        <taxon>Hexapoda</taxon>
        <taxon>Insecta</taxon>
        <taxon>Pterygota</taxon>
        <taxon>Neoptera</taxon>
        <taxon>Polyneoptera</taxon>
        <taxon>Phasmatodea</taxon>
        <taxon>Verophasmatodea</taxon>
        <taxon>Anareolatae</taxon>
        <taxon>Phasmatidae</taxon>
        <taxon>Eurycanthinae</taxon>
        <taxon>Dryococelus</taxon>
    </lineage>
</organism>
<gene>
    <name evidence="1" type="ORF">PR048_015425</name>
</gene>
<comment type="caution">
    <text evidence="1">The sequence shown here is derived from an EMBL/GenBank/DDBJ whole genome shotgun (WGS) entry which is preliminary data.</text>
</comment>
<name>A0ABQ9HHH0_9NEOP</name>
<dbReference type="Proteomes" id="UP001159363">
    <property type="component" value="Chromosome 4"/>
</dbReference>
<reference evidence="1 2" key="1">
    <citation type="submission" date="2023-02" db="EMBL/GenBank/DDBJ databases">
        <title>LHISI_Scaffold_Assembly.</title>
        <authorList>
            <person name="Stuart O.P."/>
            <person name="Cleave R."/>
            <person name="Magrath M.J.L."/>
            <person name="Mikheyev A.S."/>
        </authorList>
    </citation>
    <scope>NUCLEOTIDE SEQUENCE [LARGE SCALE GENOMIC DNA]</scope>
    <source>
        <strain evidence="1">Daus_M_001</strain>
        <tissue evidence="1">Leg muscle</tissue>
    </source>
</reference>
<dbReference type="EMBL" id="JARBHB010000005">
    <property type="protein sequence ID" value="KAJ8883581.1"/>
    <property type="molecule type" value="Genomic_DNA"/>
</dbReference>
<proteinExistence type="predicted"/>
<evidence type="ECO:0008006" key="3">
    <source>
        <dbReference type="Google" id="ProtNLM"/>
    </source>
</evidence>
<evidence type="ECO:0000313" key="1">
    <source>
        <dbReference type="EMBL" id="KAJ8883581.1"/>
    </source>
</evidence>
<accession>A0ABQ9HHH0</accession>
<evidence type="ECO:0000313" key="2">
    <source>
        <dbReference type="Proteomes" id="UP001159363"/>
    </source>
</evidence>
<dbReference type="InterPro" id="IPR043502">
    <property type="entry name" value="DNA/RNA_pol_sf"/>
</dbReference>